<dbReference type="PROSITE" id="PS00463">
    <property type="entry name" value="ZN2_CY6_FUNGAL_1"/>
    <property type="match status" value="1"/>
</dbReference>
<feature type="domain" description="Zn(2)-C6 fungal-type" evidence="7">
    <location>
        <begin position="6"/>
        <end position="36"/>
    </location>
</feature>
<dbReference type="Gene3D" id="4.10.240.10">
    <property type="entry name" value="Zn(2)-C6 fungal-type DNA-binding domain"/>
    <property type="match status" value="1"/>
</dbReference>
<evidence type="ECO:0000256" key="4">
    <source>
        <dbReference type="ARBA" id="ARBA00023125"/>
    </source>
</evidence>
<reference evidence="8" key="1">
    <citation type="submission" date="2021-10" db="EMBL/GenBank/DDBJ databases">
        <authorList>
            <person name="Piombo E."/>
        </authorList>
    </citation>
    <scope>NUCLEOTIDE SEQUENCE</scope>
</reference>
<dbReference type="CDD" id="cd12148">
    <property type="entry name" value="fungal_TF_MHR"/>
    <property type="match status" value="1"/>
</dbReference>
<sequence>MPPMSPCIQCSQRHLLCDGQQPHCGSCQASNIICEMPQRGSRGSKKGYLKALRSRLSHIEGMLERRMRDQQQDFPIAEGSGHEINHTSLSHAPASQAITPHQFRDRALIADGSATETIAQMNPPMDAWLDSSQFHQPSLSSIYPTNFGNGVDLPSHVQAELNQLYFDRLHPSIPLVHQRRFMCRTKSDETLSSFKCLQYAMWTLSTLFSAQFRDLTETIYFEAKQLLDGLIACYDRDSSGDTQLVQASVLVAICESVRARHQQAWMSAGRSFRLVQGMRFHEIDKPRIDGSISSHLDATETEERRRTFWVAYLLDHLFSMRNDWPVTLSEHVVCTRMPAPEEAFQSGHNTLGPFLSEAVVAPGPATPFNECLILATICGRSLLHCQQHKISLAYGGLTVDWAAQNQRLDETLKARLEAFSESYGSPTTKMNGPLSDFVGILGQTTVVYMCKGIMETLYSATNLGTSDNGKEEIQLRASDAIAAIISLLQPLREIHFSKIHPLMPLVLFFCAEFLYNNRTNHGSFRERIQGLMAALSELQNVNDPEKTYLDLLPRSCISSTSEWLEKGTSGMNDR</sequence>
<dbReference type="AlphaFoldDB" id="A0A9N9UGX6"/>
<dbReference type="SMART" id="SM00906">
    <property type="entry name" value="Fungal_trans"/>
    <property type="match status" value="1"/>
</dbReference>
<keyword evidence="9" id="KW-1185">Reference proteome</keyword>
<evidence type="ECO:0000313" key="8">
    <source>
        <dbReference type="EMBL" id="CAG9989259.1"/>
    </source>
</evidence>
<keyword evidence="4" id="KW-0238">DNA-binding</keyword>
<dbReference type="EMBL" id="CABFNO020001465">
    <property type="protein sequence ID" value="CAG9989259.1"/>
    <property type="molecule type" value="Genomic_DNA"/>
</dbReference>
<dbReference type="Proteomes" id="UP000754883">
    <property type="component" value="Unassembled WGS sequence"/>
</dbReference>
<comment type="caution">
    <text evidence="8">The sequence shown here is derived from an EMBL/GenBank/DDBJ whole genome shotgun (WGS) entry which is preliminary data.</text>
</comment>
<evidence type="ECO:0000259" key="7">
    <source>
        <dbReference type="PROSITE" id="PS50048"/>
    </source>
</evidence>
<dbReference type="InterPro" id="IPR036864">
    <property type="entry name" value="Zn2-C6_fun-type_DNA-bd_sf"/>
</dbReference>
<protein>
    <recommendedName>
        <fullName evidence="7">Zn(2)-C6 fungal-type domain-containing protein</fullName>
    </recommendedName>
</protein>
<evidence type="ECO:0000256" key="3">
    <source>
        <dbReference type="ARBA" id="ARBA00023015"/>
    </source>
</evidence>
<dbReference type="InterPro" id="IPR050815">
    <property type="entry name" value="TF_fung"/>
</dbReference>
<dbReference type="OrthoDB" id="3037908at2759"/>
<organism evidence="8 9">
    <name type="scientific">Clonostachys byssicola</name>
    <dbReference type="NCBI Taxonomy" id="160290"/>
    <lineage>
        <taxon>Eukaryota</taxon>
        <taxon>Fungi</taxon>
        <taxon>Dikarya</taxon>
        <taxon>Ascomycota</taxon>
        <taxon>Pezizomycotina</taxon>
        <taxon>Sordariomycetes</taxon>
        <taxon>Hypocreomycetidae</taxon>
        <taxon>Hypocreales</taxon>
        <taxon>Bionectriaceae</taxon>
        <taxon>Clonostachys</taxon>
    </lineage>
</organism>
<dbReference type="CDD" id="cd00067">
    <property type="entry name" value="GAL4"/>
    <property type="match status" value="1"/>
</dbReference>
<keyword evidence="3" id="KW-0805">Transcription regulation</keyword>
<dbReference type="InterPro" id="IPR001138">
    <property type="entry name" value="Zn2Cys6_DnaBD"/>
</dbReference>
<dbReference type="PROSITE" id="PS50048">
    <property type="entry name" value="ZN2_CY6_FUNGAL_2"/>
    <property type="match status" value="1"/>
</dbReference>
<accession>A0A9N9UGX6</accession>
<dbReference type="Pfam" id="PF04082">
    <property type="entry name" value="Fungal_trans"/>
    <property type="match status" value="1"/>
</dbReference>
<evidence type="ECO:0000256" key="2">
    <source>
        <dbReference type="ARBA" id="ARBA00022723"/>
    </source>
</evidence>
<evidence type="ECO:0000256" key="5">
    <source>
        <dbReference type="ARBA" id="ARBA00023163"/>
    </source>
</evidence>
<evidence type="ECO:0000256" key="6">
    <source>
        <dbReference type="ARBA" id="ARBA00023242"/>
    </source>
</evidence>
<comment type="subcellular location">
    <subcellularLocation>
        <location evidence="1">Nucleus</location>
    </subcellularLocation>
</comment>
<dbReference type="GO" id="GO:0006351">
    <property type="term" value="P:DNA-templated transcription"/>
    <property type="evidence" value="ECO:0007669"/>
    <property type="project" value="InterPro"/>
</dbReference>
<dbReference type="Pfam" id="PF00172">
    <property type="entry name" value="Zn_clus"/>
    <property type="match status" value="1"/>
</dbReference>
<dbReference type="GO" id="GO:0003677">
    <property type="term" value="F:DNA binding"/>
    <property type="evidence" value="ECO:0007669"/>
    <property type="project" value="UniProtKB-KW"/>
</dbReference>
<dbReference type="SUPFAM" id="SSF57701">
    <property type="entry name" value="Zn2/Cys6 DNA-binding domain"/>
    <property type="match status" value="1"/>
</dbReference>
<evidence type="ECO:0000256" key="1">
    <source>
        <dbReference type="ARBA" id="ARBA00004123"/>
    </source>
</evidence>
<gene>
    <name evidence="8" type="ORF">CBYS24578_00014798</name>
</gene>
<keyword evidence="2" id="KW-0479">Metal-binding</keyword>
<proteinExistence type="predicted"/>
<dbReference type="InterPro" id="IPR007219">
    <property type="entry name" value="XnlR_reg_dom"/>
</dbReference>
<dbReference type="GO" id="GO:0000981">
    <property type="term" value="F:DNA-binding transcription factor activity, RNA polymerase II-specific"/>
    <property type="evidence" value="ECO:0007669"/>
    <property type="project" value="InterPro"/>
</dbReference>
<keyword evidence="5" id="KW-0804">Transcription</keyword>
<name>A0A9N9UGX6_9HYPO</name>
<dbReference type="PANTHER" id="PTHR47338">
    <property type="entry name" value="ZN(II)2CYS6 TRANSCRIPTION FACTOR (EUROFUNG)-RELATED"/>
    <property type="match status" value="1"/>
</dbReference>
<dbReference type="PANTHER" id="PTHR47338:SF3">
    <property type="entry name" value="C6 FINGER DOMAIN TRANSCRIPTION FACTOR DBAA-RELATED"/>
    <property type="match status" value="1"/>
</dbReference>
<keyword evidence="6" id="KW-0539">Nucleus</keyword>
<dbReference type="SMART" id="SM00066">
    <property type="entry name" value="GAL4"/>
    <property type="match status" value="1"/>
</dbReference>
<dbReference type="GO" id="GO:0008270">
    <property type="term" value="F:zinc ion binding"/>
    <property type="evidence" value="ECO:0007669"/>
    <property type="project" value="InterPro"/>
</dbReference>
<evidence type="ECO:0000313" key="9">
    <source>
        <dbReference type="Proteomes" id="UP000754883"/>
    </source>
</evidence>
<dbReference type="GO" id="GO:0005634">
    <property type="term" value="C:nucleus"/>
    <property type="evidence" value="ECO:0007669"/>
    <property type="project" value="UniProtKB-SubCell"/>
</dbReference>